<name>V8C9T2_9HELI</name>
<evidence type="ECO:0000313" key="3">
    <source>
        <dbReference type="Proteomes" id="UP000018731"/>
    </source>
</evidence>
<reference evidence="2 3" key="1">
    <citation type="journal article" date="2014" name="Genome Announc.">
        <title>Draft genome sequences of six enterohepatic helicobacter species isolated from humans and one from rhesus macaques.</title>
        <authorList>
            <person name="Shen Z."/>
            <person name="Sheh A."/>
            <person name="Young S.K."/>
            <person name="Abouelliel A."/>
            <person name="Ward D.V."/>
            <person name="Earl A.M."/>
            <person name="Fox J.G."/>
        </authorList>
    </citation>
    <scope>NUCLEOTIDE SEQUENCE [LARGE SCALE GENOMIC DNA]</scope>
    <source>
        <strain evidence="2 3">MIT 99-5501</strain>
    </source>
</reference>
<evidence type="ECO:0000313" key="2">
    <source>
        <dbReference type="EMBL" id="ETD24119.1"/>
    </source>
</evidence>
<dbReference type="RefSeq" id="WP_023927590.1">
    <property type="nucleotide sequence ID" value="NZ_KI669454.1"/>
</dbReference>
<protein>
    <recommendedName>
        <fullName evidence="1">DUF2059 domain-containing protein</fullName>
    </recommendedName>
</protein>
<organism evidence="2 3">
    <name type="scientific">Helicobacter macacae MIT 99-5501</name>
    <dbReference type="NCBI Taxonomy" id="1357400"/>
    <lineage>
        <taxon>Bacteria</taxon>
        <taxon>Pseudomonadati</taxon>
        <taxon>Campylobacterota</taxon>
        <taxon>Epsilonproteobacteria</taxon>
        <taxon>Campylobacterales</taxon>
        <taxon>Helicobacteraceae</taxon>
        <taxon>Helicobacter</taxon>
    </lineage>
</organism>
<proteinExistence type="predicted"/>
<dbReference type="Pfam" id="PF09832">
    <property type="entry name" value="DUF2059"/>
    <property type="match status" value="1"/>
</dbReference>
<keyword evidence="3" id="KW-1185">Reference proteome</keyword>
<gene>
    <name evidence="2" type="ORF">HMPREF2086_00867</name>
</gene>
<accession>V8C9T2</accession>
<dbReference type="OrthoDB" id="490569at2"/>
<comment type="caution">
    <text evidence="2">The sequence shown here is derived from an EMBL/GenBank/DDBJ whole genome shotgun (WGS) entry which is preliminary data.</text>
</comment>
<dbReference type="AlphaFoldDB" id="V8C9T2"/>
<dbReference type="HOGENOM" id="CLU_1608587_0_0_7"/>
<dbReference type="STRING" id="1357400.HMPREF2086_00867"/>
<evidence type="ECO:0000259" key="1">
    <source>
        <dbReference type="Pfam" id="PF09832"/>
    </source>
</evidence>
<dbReference type="InterPro" id="IPR018637">
    <property type="entry name" value="DUF2059"/>
</dbReference>
<dbReference type="Proteomes" id="UP000018731">
    <property type="component" value="Unassembled WGS sequence"/>
</dbReference>
<dbReference type="EMBL" id="AZJI01000004">
    <property type="protein sequence ID" value="ETD24119.1"/>
    <property type="molecule type" value="Genomic_DNA"/>
</dbReference>
<sequence>MKRLKHFSVKSALRALSFGALLGVFCFGVALADEYQKALEKFLETSQTNAALNQLLNDKQALDALYKEYGNKLSNKQKQQIAKAYQEYINGAYNDMMAIMPSVYKKYLSLSDLQELTKFYQTPLGKKLAKMQFSMVNEDLTPIMIQILQKHLPVFQEKFQAILQQ</sequence>
<feature type="domain" description="DUF2059" evidence="1">
    <location>
        <begin position="95"/>
        <end position="152"/>
    </location>
</feature>
<dbReference type="PATRIC" id="fig|1357400.3.peg.1199"/>
<dbReference type="eggNOG" id="COG3184">
    <property type="taxonomic scope" value="Bacteria"/>
</dbReference>